<evidence type="ECO:0000256" key="1">
    <source>
        <dbReference type="SAM" id="SignalP"/>
    </source>
</evidence>
<dbReference type="PANTHER" id="PTHR36483:SF1">
    <property type="entry name" value="OS02G0130700 PROTEIN"/>
    <property type="match status" value="1"/>
</dbReference>
<reference evidence="3" key="1">
    <citation type="journal article" date="2009" name="Science">
        <title>The B73 maize genome: complexity, diversity, and dynamics.</title>
        <authorList>
            <person name="Schnable P.S."/>
            <person name="Ware D."/>
            <person name="Fulton R.S."/>
            <person name="Stein J.C."/>
            <person name="Wei F."/>
            <person name="Pasternak S."/>
            <person name="Liang C."/>
            <person name="Zhang J."/>
            <person name="Fulton L."/>
            <person name="Graves T.A."/>
            <person name="Minx P."/>
            <person name="Reily A.D."/>
            <person name="Courtney L."/>
            <person name="Kruchowski S.S."/>
            <person name="Tomlinson C."/>
            <person name="Strong C."/>
            <person name="Delehaunty K."/>
            <person name="Fronick C."/>
            <person name="Courtney B."/>
            <person name="Rock S.M."/>
            <person name="Belter E."/>
            <person name="Du F."/>
            <person name="Kim K."/>
            <person name="Abbott R.M."/>
            <person name="Cotton M."/>
            <person name="Levy A."/>
            <person name="Marchetto P."/>
            <person name="Ochoa K."/>
            <person name="Jackson S.M."/>
            <person name="Gillam B."/>
            <person name="Chen W."/>
            <person name="Yan L."/>
            <person name="Higginbotham J."/>
            <person name="Cardenas M."/>
            <person name="Waligorski J."/>
            <person name="Applebaum E."/>
            <person name="Phelps L."/>
            <person name="Falcone J."/>
            <person name="Kanchi K."/>
            <person name="Thane T."/>
            <person name="Scimone A."/>
            <person name="Thane N."/>
            <person name="Henke J."/>
            <person name="Wang T."/>
            <person name="Ruppert J."/>
            <person name="Shah N."/>
            <person name="Rotter K."/>
            <person name="Hodges J."/>
            <person name="Ingenthron E."/>
            <person name="Cordes M."/>
            <person name="Kohlberg S."/>
            <person name="Sgro J."/>
            <person name="Delgado B."/>
            <person name="Mead K."/>
            <person name="Chinwalla A."/>
            <person name="Leonard S."/>
            <person name="Crouse K."/>
            <person name="Collura K."/>
            <person name="Kudrna D."/>
            <person name="Currie J."/>
            <person name="He R."/>
            <person name="Angelova A."/>
            <person name="Rajasekar S."/>
            <person name="Mueller T."/>
            <person name="Lomeli R."/>
            <person name="Scara G."/>
            <person name="Ko A."/>
            <person name="Delaney K."/>
            <person name="Wissotski M."/>
            <person name="Lopez G."/>
            <person name="Campos D."/>
            <person name="Braidotti M."/>
            <person name="Ashley E."/>
            <person name="Golser W."/>
            <person name="Kim H."/>
            <person name="Lee S."/>
            <person name="Lin J."/>
            <person name="Dujmic Z."/>
            <person name="Kim W."/>
            <person name="Talag J."/>
            <person name="Zuccolo A."/>
            <person name="Fan C."/>
            <person name="Sebastian A."/>
            <person name="Kramer M."/>
            <person name="Spiegel L."/>
            <person name="Nascimento L."/>
            <person name="Zutavern T."/>
            <person name="Miller B."/>
            <person name="Ambroise C."/>
            <person name="Muller S."/>
            <person name="Spooner W."/>
            <person name="Narechania A."/>
            <person name="Ren L."/>
            <person name="Wei S."/>
            <person name="Kumari S."/>
            <person name="Faga B."/>
            <person name="Levy M.J."/>
            <person name="McMahan L."/>
            <person name="Van Buren P."/>
            <person name="Vaughn M.W."/>
            <person name="Ying K."/>
            <person name="Yeh C.-T."/>
            <person name="Emrich S.J."/>
            <person name="Jia Y."/>
            <person name="Kalyanaraman A."/>
            <person name="Hsia A.-P."/>
            <person name="Barbazuk W.B."/>
            <person name="Baucom R.S."/>
            <person name="Brutnell T.P."/>
            <person name="Carpita N.C."/>
            <person name="Chaparro C."/>
            <person name="Chia J.-M."/>
            <person name="Deragon J.-M."/>
            <person name="Estill J.C."/>
            <person name="Fu Y."/>
            <person name="Jeddeloh J.A."/>
            <person name="Han Y."/>
            <person name="Lee H."/>
            <person name="Li P."/>
            <person name="Lisch D.R."/>
            <person name="Liu S."/>
            <person name="Liu Z."/>
            <person name="Nagel D.H."/>
            <person name="McCann M.C."/>
            <person name="SanMiguel P."/>
            <person name="Myers A.M."/>
            <person name="Nettleton D."/>
            <person name="Nguyen J."/>
            <person name="Penning B.W."/>
            <person name="Ponnala L."/>
            <person name="Schneider K.L."/>
            <person name="Schwartz D.C."/>
            <person name="Sharma A."/>
            <person name="Soderlund C."/>
            <person name="Springer N.M."/>
            <person name="Sun Q."/>
            <person name="Wang H."/>
            <person name="Waterman M."/>
            <person name="Westerman R."/>
            <person name="Wolfgruber T.K."/>
            <person name="Yang L."/>
            <person name="Yu Y."/>
            <person name="Zhang L."/>
            <person name="Zhou S."/>
            <person name="Zhu Q."/>
            <person name="Bennetzen J.L."/>
            <person name="Dawe R.K."/>
            <person name="Jiang J."/>
            <person name="Jiang N."/>
            <person name="Presting G.G."/>
            <person name="Wessler S.R."/>
            <person name="Aluru S."/>
            <person name="Martienssen R.A."/>
            <person name="Clifton S.W."/>
            <person name="McCombie W.R."/>
            <person name="Wing R.A."/>
            <person name="Wilson R.K."/>
        </authorList>
    </citation>
    <scope>NUCLEOTIDE SEQUENCE [LARGE SCALE GENOMIC DNA]</scope>
    <source>
        <strain evidence="3">cv. B73</strain>
    </source>
</reference>
<reference evidence="2" key="2">
    <citation type="submission" date="2019-07" db="EMBL/GenBank/DDBJ databases">
        <authorList>
            <person name="Seetharam A."/>
            <person name="Woodhouse M."/>
            <person name="Cannon E."/>
        </authorList>
    </citation>
    <scope>NUCLEOTIDE SEQUENCE [LARGE SCALE GENOMIC DNA]</scope>
    <source>
        <strain evidence="2">cv. B73</strain>
    </source>
</reference>
<reference evidence="2" key="3">
    <citation type="submission" date="2021-05" db="UniProtKB">
        <authorList>
            <consortium name="EnsemblPlants"/>
        </authorList>
    </citation>
    <scope>IDENTIFICATION</scope>
    <source>
        <strain evidence="2">cv. B73</strain>
    </source>
</reference>
<dbReference type="KEGG" id="zma:103626534"/>
<dbReference type="Proteomes" id="UP000007305">
    <property type="component" value="Chromosome 5"/>
</dbReference>
<dbReference type="RefSeq" id="XP_008645176.1">
    <property type="nucleotide sequence ID" value="XM_008646954.2"/>
</dbReference>
<name>A0A804PEF2_MAIZE</name>
<organism evidence="2 3">
    <name type="scientific">Zea mays</name>
    <name type="common">Maize</name>
    <dbReference type="NCBI Taxonomy" id="4577"/>
    <lineage>
        <taxon>Eukaryota</taxon>
        <taxon>Viridiplantae</taxon>
        <taxon>Streptophyta</taxon>
        <taxon>Embryophyta</taxon>
        <taxon>Tracheophyta</taxon>
        <taxon>Spermatophyta</taxon>
        <taxon>Magnoliopsida</taxon>
        <taxon>Liliopsida</taxon>
        <taxon>Poales</taxon>
        <taxon>Poaceae</taxon>
        <taxon>PACMAD clade</taxon>
        <taxon>Panicoideae</taxon>
        <taxon>Andropogonodae</taxon>
        <taxon>Andropogoneae</taxon>
        <taxon>Tripsacinae</taxon>
        <taxon>Zea</taxon>
    </lineage>
</organism>
<keyword evidence="3" id="KW-1185">Reference proteome</keyword>
<dbReference type="Gramene" id="Zm00001eb230160_T001">
    <property type="protein sequence ID" value="Zm00001eb230160_P001"/>
    <property type="gene ID" value="Zm00001eb230160"/>
</dbReference>
<gene>
    <name evidence="2" type="primary">LOC103626534</name>
</gene>
<dbReference type="AlphaFoldDB" id="A0A804PEF2"/>
<dbReference type="InParanoid" id="A0A804PEF2"/>
<evidence type="ECO:0000313" key="2">
    <source>
        <dbReference type="EnsemblPlants" id="Zm00001eb230160_P001"/>
    </source>
</evidence>
<dbReference type="EnsemblPlants" id="Zm00001eb230160_T001">
    <property type="protein sequence ID" value="Zm00001eb230160_P001"/>
    <property type="gene ID" value="Zm00001eb230160"/>
</dbReference>
<accession>A0A804PEF2</accession>
<dbReference type="FunCoup" id="A0A804PEF2">
    <property type="interactions" value="680"/>
</dbReference>
<dbReference type="OrthoDB" id="685537at2759"/>
<sequence>MEGKKSSLACCCLLMFLLLSAQQQQVAGLSKFCRCYRNCYTDCRKSTGRYPCNANCFQDCINGMLPPAPAEVVVPADCRDICLMGFCGSMEIAGDAVAGDAEACVADCTKNLGAFAPSAAKTIN</sequence>
<dbReference type="GeneID" id="103626534"/>
<evidence type="ECO:0000313" key="3">
    <source>
        <dbReference type="Proteomes" id="UP000007305"/>
    </source>
</evidence>
<keyword evidence="1" id="KW-0732">Signal</keyword>
<proteinExistence type="predicted"/>
<feature type="chain" id="PRO_5032656139" evidence="1">
    <location>
        <begin position="24"/>
        <end position="124"/>
    </location>
</feature>
<protein>
    <submittedName>
        <fullName evidence="2">Uncharacterized protein</fullName>
    </submittedName>
</protein>
<feature type="signal peptide" evidence="1">
    <location>
        <begin position="1"/>
        <end position="23"/>
    </location>
</feature>
<dbReference type="PANTHER" id="PTHR36483">
    <property type="entry name" value="OS02G0130700 PROTEIN"/>
    <property type="match status" value="1"/>
</dbReference>